<comment type="similarity">
    <text evidence="1">Belongs to the low molecular weight phosphotyrosine protein phosphatase family.</text>
</comment>
<evidence type="ECO:0000256" key="2">
    <source>
        <dbReference type="ARBA" id="ARBA00013064"/>
    </source>
</evidence>
<keyword evidence="4" id="KW-0904">Protein phosphatase</keyword>
<comment type="caution">
    <text evidence="8">The sequence shown here is derived from an EMBL/GenBank/DDBJ whole genome shotgun (WGS) entry which is preliminary data.</text>
</comment>
<dbReference type="InterPro" id="IPR017867">
    <property type="entry name" value="Tyr_phospatase_low_mol_wt"/>
</dbReference>
<dbReference type="PANTHER" id="PTHR11717">
    <property type="entry name" value="LOW MOLECULAR WEIGHT PROTEIN TYROSINE PHOSPHATASE"/>
    <property type="match status" value="1"/>
</dbReference>
<evidence type="ECO:0000313" key="8">
    <source>
        <dbReference type="EMBL" id="MCT4702939.1"/>
    </source>
</evidence>
<evidence type="ECO:0000256" key="1">
    <source>
        <dbReference type="ARBA" id="ARBA00011063"/>
    </source>
</evidence>
<dbReference type="PRINTS" id="PR00719">
    <property type="entry name" value="LMWPTPASE"/>
</dbReference>
<evidence type="ECO:0000256" key="5">
    <source>
        <dbReference type="ARBA" id="ARBA00051722"/>
    </source>
</evidence>
<evidence type="ECO:0000256" key="4">
    <source>
        <dbReference type="ARBA" id="ARBA00022912"/>
    </source>
</evidence>
<protein>
    <recommendedName>
        <fullName evidence="2">protein-tyrosine-phosphatase</fullName>
        <ecNumber evidence="2">3.1.3.48</ecNumber>
    </recommendedName>
</protein>
<evidence type="ECO:0000256" key="6">
    <source>
        <dbReference type="PIRSR" id="PIRSR617867-1"/>
    </source>
</evidence>
<comment type="catalytic activity">
    <reaction evidence="5">
        <text>O-phospho-L-tyrosyl-[protein] + H2O = L-tyrosyl-[protein] + phosphate</text>
        <dbReference type="Rhea" id="RHEA:10684"/>
        <dbReference type="Rhea" id="RHEA-COMP:10136"/>
        <dbReference type="Rhea" id="RHEA-COMP:20101"/>
        <dbReference type="ChEBI" id="CHEBI:15377"/>
        <dbReference type="ChEBI" id="CHEBI:43474"/>
        <dbReference type="ChEBI" id="CHEBI:46858"/>
        <dbReference type="ChEBI" id="CHEBI:61978"/>
        <dbReference type="EC" id="3.1.3.48"/>
    </reaction>
</comment>
<gene>
    <name evidence="8" type="ORF">MUA00_14235</name>
</gene>
<dbReference type="SUPFAM" id="SSF52788">
    <property type="entry name" value="Phosphotyrosine protein phosphatases I"/>
    <property type="match status" value="1"/>
</dbReference>
<proteinExistence type="inferred from homology"/>
<dbReference type="PANTHER" id="PTHR11717:SF31">
    <property type="entry name" value="LOW MOLECULAR WEIGHT PROTEIN-TYROSINE-PHOSPHATASE ETP-RELATED"/>
    <property type="match status" value="1"/>
</dbReference>
<dbReference type="AlphaFoldDB" id="A0A9X2W8I6"/>
<dbReference type="InterPro" id="IPR023485">
    <property type="entry name" value="Ptyr_pPase"/>
</dbReference>
<dbReference type="InterPro" id="IPR036196">
    <property type="entry name" value="Ptyr_pPase_sf"/>
</dbReference>
<feature type="active site" description="Proton donor" evidence="6">
    <location>
        <position position="115"/>
    </location>
</feature>
<dbReference type="RefSeq" id="WP_271123693.1">
    <property type="nucleotide sequence ID" value="NZ_JALHAN010000067.1"/>
</dbReference>
<keyword evidence="9" id="KW-1185">Reference proteome</keyword>
<accession>A0A9X2W8I6</accession>
<feature type="domain" description="Phosphotyrosine protein phosphatase I" evidence="7">
    <location>
        <begin position="3"/>
        <end position="141"/>
    </location>
</feature>
<dbReference type="GO" id="GO:0004725">
    <property type="term" value="F:protein tyrosine phosphatase activity"/>
    <property type="evidence" value="ECO:0007669"/>
    <property type="project" value="UniProtKB-EC"/>
</dbReference>
<evidence type="ECO:0000313" key="9">
    <source>
        <dbReference type="Proteomes" id="UP001150641"/>
    </source>
</evidence>
<evidence type="ECO:0000259" key="7">
    <source>
        <dbReference type="SMART" id="SM00226"/>
    </source>
</evidence>
<dbReference type="CDD" id="cd16343">
    <property type="entry name" value="LMWPTP"/>
    <property type="match status" value="1"/>
</dbReference>
<dbReference type="SMART" id="SM00226">
    <property type="entry name" value="LMWPc"/>
    <property type="match status" value="1"/>
</dbReference>
<reference evidence="8" key="1">
    <citation type="submission" date="2022-03" db="EMBL/GenBank/DDBJ databases">
        <title>Proposal of a novel genus Dryocolo and two novel species.</title>
        <authorList>
            <person name="Maddock D.W."/>
            <person name="Brady C.L."/>
            <person name="Denman S."/>
            <person name="Arnold D."/>
        </authorList>
    </citation>
    <scope>NUCLEOTIDE SEQUENCE</scope>
    <source>
        <strain evidence="8">H6W4</strain>
    </source>
</reference>
<evidence type="ECO:0000256" key="3">
    <source>
        <dbReference type="ARBA" id="ARBA00022801"/>
    </source>
</evidence>
<feature type="active site" evidence="6">
    <location>
        <position position="15"/>
    </location>
</feature>
<dbReference type="EC" id="3.1.3.48" evidence="2"/>
<dbReference type="Pfam" id="PF01451">
    <property type="entry name" value="LMWPc"/>
    <property type="match status" value="1"/>
</dbReference>
<feature type="active site" description="Nucleophile" evidence="6">
    <location>
        <position position="9"/>
    </location>
</feature>
<dbReference type="Gene3D" id="3.40.50.2300">
    <property type="match status" value="1"/>
</dbReference>
<dbReference type="EMBL" id="JALHAP010000080">
    <property type="protein sequence ID" value="MCT4702939.1"/>
    <property type="molecule type" value="Genomic_DNA"/>
</dbReference>
<sequence>MITSILVICMGNICRSPVAERYLSHFLPDITVHSAGLIARPGLPADSKMVQMAGENGLFLADHCSQKFSLALGNDHDLILAMEVNHLDILKKQYPQLSGKCRLLSHWNGRKDIPDPYKKSHEYYEVVYQRLADAAHAWVNALQV</sequence>
<name>A0A9X2W8I6_9ENTR</name>
<dbReference type="InterPro" id="IPR050438">
    <property type="entry name" value="LMW_PTPase"/>
</dbReference>
<dbReference type="Proteomes" id="UP001150641">
    <property type="component" value="Unassembled WGS sequence"/>
</dbReference>
<organism evidence="8 9">
    <name type="scientific">Dryocola boscaweniae</name>
    <dbReference type="NCBI Taxonomy" id="2925397"/>
    <lineage>
        <taxon>Bacteria</taxon>
        <taxon>Pseudomonadati</taxon>
        <taxon>Pseudomonadota</taxon>
        <taxon>Gammaproteobacteria</taxon>
        <taxon>Enterobacterales</taxon>
        <taxon>Enterobacteriaceae</taxon>
        <taxon>Dryocola</taxon>
    </lineage>
</organism>
<keyword evidence="3" id="KW-0378">Hydrolase</keyword>